<dbReference type="GO" id="GO:0016616">
    <property type="term" value="F:oxidoreductase activity, acting on the CH-OH group of donors, NAD or NADP as acceptor"/>
    <property type="evidence" value="ECO:0007669"/>
    <property type="project" value="TreeGrafter"/>
</dbReference>
<gene>
    <name evidence="4" type="ORF">CSUB01_09158</name>
</gene>
<dbReference type="PANTHER" id="PTHR10366:SF564">
    <property type="entry name" value="STEROL-4-ALPHA-CARBOXYLATE 3-DEHYDROGENASE, DECARBOXYLATING"/>
    <property type="match status" value="1"/>
</dbReference>
<dbReference type="InterPro" id="IPR050425">
    <property type="entry name" value="NAD(P)_dehydrat-like"/>
</dbReference>
<accession>A0A066XP93</accession>
<dbReference type="HOGENOM" id="CLU_007383_9_2_1"/>
<feature type="domain" description="NAD-dependent epimerase/dehydratase" evidence="3">
    <location>
        <begin position="5"/>
        <end position="275"/>
    </location>
</feature>
<dbReference type="OMA" id="CCAVRTQ"/>
<evidence type="ECO:0000256" key="1">
    <source>
        <dbReference type="ARBA" id="ARBA00023002"/>
    </source>
</evidence>
<evidence type="ECO:0000313" key="5">
    <source>
        <dbReference type="Proteomes" id="UP000027238"/>
    </source>
</evidence>
<keyword evidence="1" id="KW-0560">Oxidoreductase</keyword>
<dbReference type="Proteomes" id="UP000027238">
    <property type="component" value="Unassembled WGS sequence"/>
</dbReference>
<dbReference type="AlphaFoldDB" id="A0A066XP93"/>
<dbReference type="SUPFAM" id="SSF51735">
    <property type="entry name" value="NAD(P)-binding Rossmann-fold domains"/>
    <property type="match status" value="1"/>
</dbReference>
<dbReference type="PANTHER" id="PTHR10366">
    <property type="entry name" value="NAD DEPENDENT EPIMERASE/DEHYDRATASE"/>
    <property type="match status" value="1"/>
</dbReference>
<organism evidence="4 5">
    <name type="scientific">Colletotrichum sublineola</name>
    <name type="common">Sorghum anthracnose fungus</name>
    <dbReference type="NCBI Taxonomy" id="1173701"/>
    <lineage>
        <taxon>Eukaryota</taxon>
        <taxon>Fungi</taxon>
        <taxon>Dikarya</taxon>
        <taxon>Ascomycota</taxon>
        <taxon>Pezizomycotina</taxon>
        <taxon>Sordariomycetes</taxon>
        <taxon>Hypocreomycetidae</taxon>
        <taxon>Glomerellales</taxon>
        <taxon>Glomerellaceae</taxon>
        <taxon>Colletotrichum</taxon>
        <taxon>Colletotrichum graminicola species complex</taxon>
    </lineage>
</organism>
<dbReference type="Gene3D" id="3.40.50.720">
    <property type="entry name" value="NAD(P)-binding Rossmann-like Domain"/>
    <property type="match status" value="1"/>
</dbReference>
<proteinExistence type="inferred from homology"/>
<evidence type="ECO:0000259" key="3">
    <source>
        <dbReference type="Pfam" id="PF01370"/>
    </source>
</evidence>
<comment type="caution">
    <text evidence="4">The sequence shown here is derived from an EMBL/GenBank/DDBJ whole genome shotgun (WGS) entry which is preliminary data.</text>
</comment>
<dbReference type="eggNOG" id="KOG1502">
    <property type="taxonomic scope" value="Eukaryota"/>
</dbReference>
<protein>
    <submittedName>
        <fullName evidence="4">Putative NAD dependent epimerase/dehydratase</fullName>
    </submittedName>
</protein>
<evidence type="ECO:0000256" key="2">
    <source>
        <dbReference type="ARBA" id="ARBA00023445"/>
    </source>
</evidence>
<dbReference type="Pfam" id="PF01370">
    <property type="entry name" value="Epimerase"/>
    <property type="match status" value="1"/>
</dbReference>
<dbReference type="STRING" id="1173701.A0A066XP93"/>
<sequence length="356" mass="38281">MPQRVLVTGANSFIAQHILAQFLAAGHSVRAVVRSESSASELRTTFSSYLASSQLDITLVPDITTPGAFDAALVSNPPFDTVLHTASPFNFRKGNSNADFLGPAVRGTTEILHSVRRAAPAVKRVVVASSMAAMIDIFRPPVSEPPKIYSDRDWLEVSQQDAERSENPYLPYLASKTFAEKAAWAFIEENEPAFDLATINPPVVYGPLLDTLALGSPRDLNQSNYMLYETFFAPGLTAASPVPPAVLHLYVDVRDVAPAHLLAATKPAAGGHRFVVSPGGVSNQAIANVVRKRLPELEGRIPKGDPTETALPEGIFGADASLAEKVLGLEYRKLEDTLGDLAAQIVELEKRAEKTA</sequence>
<keyword evidence="5" id="KW-1185">Reference proteome</keyword>
<comment type="similarity">
    <text evidence="2">Belongs to the NAD(P)-dependent epimerase/dehydratase family. Dihydroflavonol-4-reductase subfamily.</text>
</comment>
<evidence type="ECO:0000313" key="4">
    <source>
        <dbReference type="EMBL" id="KDN71038.1"/>
    </source>
</evidence>
<dbReference type="InterPro" id="IPR036291">
    <property type="entry name" value="NAD(P)-bd_dom_sf"/>
</dbReference>
<dbReference type="OrthoDB" id="2735536at2759"/>
<name>A0A066XP93_COLSU</name>
<reference evidence="5" key="1">
    <citation type="journal article" date="2014" name="Genome Announc.">
        <title>Draft genome sequence of Colletotrichum sublineola, a destructive pathogen of cultivated sorghum.</title>
        <authorList>
            <person name="Baroncelli R."/>
            <person name="Sanz-Martin J.M."/>
            <person name="Rech G.E."/>
            <person name="Sukno S.A."/>
            <person name="Thon M.R."/>
        </authorList>
    </citation>
    <scope>NUCLEOTIDE SEQUENCE [LARGE SCALE GENOMIC DNA]</scope>
    <source>
        <strain evidence="5">TX430BB</strain>
    </source>
</reference>
<dbReference type="InterPro" id="IPR001509">
    <property type="entry name" value="Epimerase_deHydtase"/>
</dbReference>
<dbReference type="EMBL" id="JMSE01000266">
    <property type="protein sequence ID" value="KDN71038.1"/>
    <property type="molecule type" value="Genomic_DNA"/>
</dbReference>